<comment type="catalytic activity">
    <reaction evidence="7">
        <text>L-threonine + hydrogencarbonate + ATP = L-threonylcarbamoyladenylate + diphosphate + H2O</text>
        <dbReference type="Rhea" id="RHEA:36407"/>
        <dbReference type="ChEBI" id="CHEBI:15377"/>
        <dbReference type="ChEBI" id="CHEBI:17544"/>
        <dbReference type="ChEBI" id="CHEBI:30616"/>
        <dbReference type="ChEBI" id="CHEBI:33019"/>
        <dbReference type="ChEBI" id="CHEBI:57926"/>
        <dbReference type="ChEBI" id="CHEBI:73682"/>
        <dbReference type="EC" id="2.7.7.87"/>
    </reaction>
</comment>
<proteinExistence type="inferred from homology"/>
<name>A0A8C3SYD5_CHESE</name>
<evidence type="ECO:0000256" key="6">
    <source>
        <dbReference type="ARBA" id="ARBA00022679"/>
    </source>
</evidence>
<keyword evidence="10" id="KW-1185">Reference proteome</keyword>
<evidence type="ECO:0000256" key="2">
    <source>
        <dbReference type="ARBA" id="ARBA00007663"/>
    </source>
</evidence>
<dbReference type="InterPro" id="IPR017945">
    <property type="entry name" value="DHBP_synth_RibB-like_a/b_dom"/>
</dbReference>
<feature type="domain" description="YrdC-like" evidence="8">
    <location>
        <begin position="1"/>
        <end position="162"/>
    </location>
</feature>
<dbReference type="PANTHER" id="PTHR17490">
    <property type="entry name" value="SUA5"/>
    <property type="match status" value="1"/>
</dbReference>
<dbReference type="Gene3D" id="3.90.870.10">
    <property type="entry name" value="DHBP synthase"/>
    <property type="match status" value="1"/>
</dbReference>
<dbReference type="InterPro" id="IPR006070">
    <property type="entry name" value="Sua5-like_dom"/>
</dbReference>
<evidence type="ECO:0000256" key="5">
    <source>
        <dbReference type="ARBA" id="ARBA00022490"/>
    </source>
</evidence>
<dbReference type="Proteomes" id="UP000694403">
    <property type="component" value="Unplaced"/>
</dbReference>
<organism evidence="9 10">
    <name type="scientific">Chelydra serpentina</name>
    <name type="common">Snapping turtle</name>
    <name type="synonym">Testudo serpentina</name>
    <dbReference type="NCBI Taxonomy" id="8475"/>
    <lineage>
        <taxon>Eukaryota</taxon>
        <taxon>Metazoa</taxon>
        <taxon>Chordata</taxon>
        <taxon>Craniata</taxon>
        <taxon>Vertebrata</taxon>
        <taxon>Euteleostomi</taxon>
        <taxon>Archelosauria</taxon>
        <taxon>Testudinata</taxon>
        <taxon>Testudines</taxon>
        <taxon>Cryptodira</taxon>
        <taxon>Durocryptodira</taxon>
        <taxon>Americhelydia</taxon>
        <taxon>Chelydroidea</taxon>
        <taxon>Chelydridae</taxon>
        <taxon>Chelydra</taxon>
    </lineage>
</organism>
<dbReference type="Pfam" id="PF01300">
    <property type="entry name" value="Sua5_yciO_yrdC"/>
    <property type="match status" value="1"/>
</dbReference>
<evidence type="ECO:0000313" key="10">
    <source>
        <dbReference type="Proteomes" id="UP000694403"/>
    </source>
</evidence>
<protein>
    <recommendedName>
        <fullName evidence="4">Threonylcarbamoyl-AMP synthase</fullName>
        <ecNumber evidence="3">2.7.7.87</ecNumber>
    </recommendedName>
</protein>
<accession>A0A8C3SYD5</accession>
<evidence type="ECO:0000259" key="8">
    <source>
        <dbReference type="PROSITE" id="PS51163"/>
    </source>
</evidence>
<evidence type="ECO:0000256" key="7">
    <source>
        <dbReference type="ARBA" id="ARBA00048366"/>
    </source>
</evidence>
<keyword evidence="5" id="KW-0963">Cytoplasm</keyword>
<dbReference type="SUPFAM" id="SSF55821">
    <property type="entry name" value="YrdC/RibB"/>
    <property type="match status" value="1"/>
</dbReference>
<comment type="similarity">
    <text evidence="2">Belongs to the SUA5 family.</text>
</comment>
<dbReference type="Ensembl" id="ENSCSRT00000021635.1">
    <property type="protein sequence ID" value="ENSCSRP00000020716.1"/>
    <property type="gene ID" value="ENSCSRG00000015718.1"/>
</dbReference>
<sequence length="162" mass="17938">MLKKFFEKLKRLHALDSHAIENIYNLKGRNGGKPLVICLGDVEHIYRDCHVNVPEELLRDLLPGPVTLVLQHSEGLNKDLNPFTSAAGVRIPNHTFIREVAQACSGPLASTSTNISTRASTLTVSEFQDLWPQLSLIIDGRVNMVFVKGNHGSPIYLNSLRG</sequence>
<comment type="subcellular location">
    <subcellularLocation>
        <location evidence="1">Cytoplasm</location>
    </subcellularLocation>
</comment>
<keyword evidence="6" id="KW-0808">Transferase</keyword>
<dbReference type="InterPro" id="IPR050156">
    <property type="entry name" value="TC-AMP_synthase_SUA5"/>
</dbReference>
<dbReference type="GO" id="GO:0003725">
    <property type="term" value="F:double-stranded RNA binding"/>
    <property type="evidence" value="ECO:0007669"/>
    <property type="project" value="InterPro"/>
</dbReference>
<evidence type="ECO:0000256" key="1">
    <source>
        <dbReference type="ARBA" id="ARBA00004496"/>
    </source>
</evidence>
<dbReference type="AlphaFoldDB" id="A0A8C3SYD5"/>
<evidence type="ECO:0000256" key="3">
    <source>
        <dbReference type="ARBA" id="ARBA00012584"/>
    </source>
</evidence>
<dbReference type="PANTHER" id="PTHR17490:SF10">
    <property type="entry name" value="THREONYLCARBAMOYL-AMP SYNTHASE"/>
    <property type="match status" value="1"/>
</dbReference>
<dbReference type="EC" id="2.7.7.87" evidence="3"/>
<reference evidence="9" key="2">
    <citation type="submission" date="2025-09" db="UniProtKB">
        <authorList>
            <consortium name="Ensembl"/>
        </authorList>
    </citation>
    <scope>IDENTIFICATION</scope>
</reference>
<dbReference type="GO" id="GO:0000049">
    <property type="term" value="F:tRNA binding"/>
    <property type="evidence" value="ECO:0007669"/>
    <property type="project" value="TreeGrafter"/>
</dbReference>
<dbReference type="PROSITE" id="PS51163">
    <property type="entry name" value="YRDC"/>
    <property type="match status" value="1"/>
</dbReference>
<dbReference type="GO" id="GO:0061710">
    <property type="term" value="F:L-threonylcarbamoyladenylate synthase"/>
    <property type="evidence" value="ECO:0007669"/>
    <property type="project" value="UniProtKB-EC"/>
</dbReference>
<reference evidence="9" key="1">
    <citation type="submission" date="2025-08" db="UniProtKB">
        <authorList>
            <consortium name="Ensembl"/>
        </authorList>
    </citation>
    <scope>IDENTIFICATION</scope>
</reference>
<dbReference type="GO" id="GO:0005737">
    <property type="term" value="C:cytoplasm"/>
    <property type="evidence" value="ECO:0007669"/>
    <property type="project" value="UniProtKB-SubCell"/>
</dbReference>
<evidence type="ECO:0000256" key="4">
    <source>
        <dbReference type="ARBA" id="ARBA00015492"/>
    </source>
</evidence>
<dbReference type="GO" id="GO:0006450">
    <property type="term" value="P:regulation of translational fidelity"/>
    <property type="evidence" value="ECO:0007669"/>
    <property type="project" value="TreeGrafter"/>
</dbReference>
<evidence type="ECO:0000313" key="9">
    <source>
        <dbReference type="Ensembl" id="ENSCSRP00000020716.1"/>
    </source>
</evidence>